<dbReference type="InterPro" id="IPR050585">
    <property type="entry name" value="Xaa-Pro_dipeptidyl-ppase/CocE"/>
</dbReference>
<dbReference type="AlphaFoldDB" id="A0A367ET44"/>
<feature type="domain" description="Peptidase S9 prolyl oligopeptidase catalytic" evidence="1">
    <location>
        <begin position="458"/>
        <end position="667"/>
    </location>
</feature>
<dbReference type="GO" id="GO:0008236">
    <property type="term" value="F:serine-type peptidase activity"/>
    <property type="evidence" value="ECO:0007669"/>
    <property type="project" value="InterPro"/>
</dbReference>
<dbReference type="PANTHER" id="PTHR43056:SF5">
    <property type="entry name" value="PEPTIDASE S9 PROLYL OLIGOPEPTIDASE CATALYTIC DOMAIN-CONTAINING PROTEIN"/>
    <property type="match status" value="1"/>
</dbReference>
<reference evidence="2 3" key="1">
    <citation type="submission" date="2018-06" db="EMBL/GenBank/DDBJ databases">
        <title>Streptomyces reniochalinae sp. nov. and Streptomyces diacarnus sp. nov. from marine sponges.</title>
        <authorList>
            <person name="Li L."/>
        </authorList>
    </citation>
    <scope>NUCLEOTIDE SEQUENCE [LARGE SCALE GENOMIC DNA]</scope>
    <source>
        <strain evidence="2 3">LHW51701</strain>
    </source>
</reference>
<dbReference type="EMBL" id="QOIN01000046">
    <property type="protein sequence ID" value="RCG21264.1"/>
    <property type="molecule type" value="Genomic_DNA"/>
</dbReference>
<protein>
    <submittedName>
        <fullName evidence="2">S9 family peptidase</fullName>
    </submittedName>
</protein>
<dbReference type="SUPFAM" id="SSF53474">
    <property type="entry name" value="alpha/beta-Hydrolases"/>
    <property type="match status" value="1"/>
</dbReference>
<gene>
    <name evidence="2" type="ORF">DTL70_17555</name>
</gene>
<dbReference type="GO" id="GO:0006508">
    <property type="term" value="P:proteolysis"/>
    <property type="evidence" value="ECO:0007669"/>
    <property type="project" value="InterPro"/>
</dbReference>
<keyword evidence="3" id="KW-1185">Reference proteome</keyword>
<dbReference type="PANTHER" id="PTHR43056">
    <property type="entry name" value="PEPTIDASE S9 PROLYL OLIGOPEPTIDASE"/>
    <property type="match status" value="1"/>
</dbReference>
<dbReference type="Gene3D" id="3.40.50.1820">
    <property type="entry name" value="alpha/beta hydrolase"/>
    <property type="match status" value="1"/>
</dbReference>
<name>A0A367ET44_9ACTN</name>
<comment type="caution">
    <text evidence="2">The sequence shown here is derived from an EMBL/GenBank/DDBJ whole genome shotgun (WGS) entry which is preliminary data.</text>
</comment>
<dbReference type="InterPro" id="IPR001375">
    <property type="entry name" value="Peptidase_S9_cat"/>
</dbReference>
<dbReference type="InterPro" id="IPR029058">
    <property type="entry name" value="AB_hydrolase_fold"/>
</dbReference>
<sequence>MTSQAPYGTWPSPIDARTVAAHDGRPEFLGSVGEELWWTEPRPDEGGRRALLRCAADGQPATSVLPAPWNVRNRVIEYGGLPWAGAPRPRGGPLVVFTHFADERLYAFEPEARDAEPRPLTPLSDVTETGLRWCDPVVLPERGEVWCVLEEFTGEAPTELRRMLAAVPLDGSAAGDRTRVRELTGDGDRFVTGPRLAPEGDRAAWLAWDHPAMPWDGTRVMTARILDDGTLGTPHVVAGGPEESVAQAEFAQDGSLLVATDASGWWNLARVDVEAAEAAEAAEPGRGPTLPRVPLCPREEEFAGASWKIGQRWFAPLPGGLVAALHGRGAQRLGVLDPRTGELVDAAGPWTEWAASLAVVDSRVVGIAASPRTSYEIVELDTRTGHTVVLAARHEDHVDPSYYPEPQIRTFTGPDGRDIHAHLYPPHHPDRTAPEGELPPYAVWVHGGPTSRSPLVLDLEIAYFTSRGIGVAEVDYGGSTGYGRQYRNRLREQWGVVDVEDCAAVARTLAAEGTADPARLAIRGGSAGGWTSAASLTSPLAEGVYACAAISYPILDLAGWATGETHDFESQYLESLVGALAKVPGRYRERSPVNGAQRVAAPFVLLQGLDDVICPPVQCDRFLEEVKGRGVPHAYLAFEGEGHGFRRADTIVRAVEAELSLYSQTFGLAREDIPQLGLRP</sequence>
<dbReference type="RefSeq" id="WP_114022899.1">
    <property type="nucleotide sequence ID" value="NZ_JBEYTF010000002.1"/>
</dbReference>
<dbReference type="SUPFAM" id="SSF82171">
    <property type="entry name" value="DPP6 N-terminal domain-like"/>
    <property type="match status" value="1"/>
</dbReference>
<organism evidence="2 3">
    <name type="scientific">Streptomyces diacarni</name>
    <dbReference type="NCBI Taxonomy" id="2800381"/>
    <lineage>
        <taxon>Bacteria</taxon>
        <taxon>Bacillati</taxon>
        <taxon>Actinomycetota</taxon>
        <taxon>Actinomycetes</taxon>
        <taxon>Kitasatosporales</taxon>
        <taxon>Streptomycetaceae</taxon>
        <taxon>Streptomyces</taxon>
    </lineage>
</organism>
<evidence type="ECO:0000313" key="3">
    <source>
        <dbReference type="Proteomes" id="UP000252914"/>
    </source>
</evidence>
<dbReference type="Pfam" id="PF00326">
    <property type="entry name" value="Peptidase_S9"/>
    <property type="match status" value="1"/>
</dbReference>
<accession>A0A367ET44</accession>
<dbReference type="Proteomes" id="UP000252914">
    <property type="component" value="Unassembled WGS sequence"/>
</dbReference>
<proteinExistence type="predicted"/>
<evidence type="ECO:0000259" key="1">
    <source>
        <dbReference type="Pfam" id="PF00326"/>
    </source>
</evidence>
<evidence type="ECO:0000313" key="2">
    <source>
        <dbReference type="EMBL" id="RCG21264.1"/>
    </source>
</evidence>